<name>A0ABZ2WNL0_9HYPO</name>
<feature type="compositionally biased region" description="Pro residues" evidence="1">
    <location>
        <begin position="183"/>
        <end position="199"/>
    </location>
</feature>
<dbReference type="PANTHER" id="PTHR48148:SF3">
    <property type="entry name" value="KERATINOCYTE PROLINE-RICH PROTEIN"/>
    <property type="match status" value="1"/>
</dbReference>
<dbReference type="InterPro" id="IPR058348">
    <property type="entry name" value="DUF8035"/>
</dbReference>
<evidence type="ECO:0000256" key="1">
    <source>
        <dbReference type="SAM" id="MobiDB-lite"/>
    </source>
</evidence>
<evidence type="ECO:0000259" key="2">
    <source>
        <dbReference type="Pfam" id="PF26118"/>
    </source>
</evidence>
<proteinExistence type="predicted"/>
<feature type="region of interest" description="Disordered" evidence="1">
    <location>
        <begin position="391"/>
        <end position="423"/>
    </location>
</feature>
<evidence type="ECO:0000313" key="4">
    <source>
        <dbReference type="Proteomes" id="UP001489902"/>
    </source>
</evidence>
<gene>
    <name evidence="3" type="ORF">QYS62_002795</name>
</gene>
<dbReference type="Proteomes" id="UP001489902">
    <property type="component" value="Chromosome 1"/>
</dbReference>
<feature type="domain" description="DUF8035" evidence="2">
    <location>
        <begin position="454"/>
        <end position="507"/>
    </location>
</feature>
<feature type="compositionally biased region" description="Basic and acidic residues" evidence="1">
    <location>
        <begin position="42"/>
        <end position="60"/>
    </location>
</feature>
<protein>
    <recommendedName>
        <fullName evidence="2">DUF8035 domain-containing protein</fullName>
    </recommendedName>
</protein>
<reference evidence="3 4" key="1">
    <citation type="submission" date="2024-04" db="EMBL/GenBank/DDBJ databases">
        <title>Complete genome sequence of Fusarium acuminatum.</title>
        <authorList>
            <person name="Lan B."/>
        </authorList>
    </citation>
    <scope>NUCLEOTIDE SEQUENCE [LARGE SCALE GENOMIC DNA]</scope>
    <source>
        <strain evidence="3">1A</strain>
    </source>
</reference>
<evidence type="ECO:0000313" key="3">
    <source>
        <dbReference type="EMBL" id="WZH41835.1"/>
    </source>
</evidence>
<feature type="compositionally biased region" description="Basic and acidic residues" evidence="1">
    <location>
        <begin position="110"/>
        <end position="131"/>
    </location>
</feature>
<feature type="compositionally biased region" description="Pro residues" evidence="1">
    <location>
        <begin position="243"/>
        <end position="255"/>
    </location>
</feature>
<keyword evidence="4" id="KW-1185">Reference proteome</keyword>
<feature type="compositionally biased region" description="Basic and acidic residues" evidence="1">
    <location>
        <begin position="1"/>
        <end position="14"/>
    </location>
</feature>
<accession>A0ABZ2WNL0</accession>
<feature type="compositionally biased region" description="Basic and acidic residues" evidence="1">
    <location>
        <begin position="290"/>
        <end position="312"/>
    </location>
</feature>
<dbReference type="PANTHER" id="PTHR48148">
    <property type="entry name" value="KERATINOCYTE PROLINE-RICH PROTEIN"/>
    <property type="match status" value="1"/>
</dbReference>
<feature type="region of interest" description="Disordered" evidence="1">
    <location>
        <begin position="1"/>
        <end position="333"/>
    </location>
</feature>
<dbReference type="EMBL" id="CP151260">
    <property type="protein sequence ID" value="WZH41835.1"/>
    <property type="molecule type" value="Genomic_DNA"/>
</dbReference>
<feature type="compositionally biased region" description="Basic and acidic residues" evidence="1">
    <location>
        <begin position="166"/>
        <end position="182"/>
    </location>
</feature>
<organism evidence="3 4">
    <name type="scientific">Fusarium acuminatum</name>
    <dbReference type="NCBI Taxonomy" id="5515"/>
    <lineage>
        <taxon>Eukaryota</taxon>
        <taxon>Fungi</taxon>
        <taxon>Dikarya</taxon>
        <taxon>Ascomycota</taxon>
        <taxon>Pezizomycotina</taxon>
        <taxon>Sordariomycetes</taxon>
        <taxon>Hypocreomycetidae</taxon>
        <taxon>Hypocreales</taxon>
        <taxon>Nectriaceae</taxon>
        <taxon>Fusarium</taxon>
        <taxon>Fusarium tricinctum species complex</taxon>
    </lineage>
</organism>
<sequence>MSRVRATDFEERDYYPAPRRSAPEGLDEVDYRRRTVTISPPPREEARTPAFLREDIRRTEAGPMVLRQRQVETIDRHRPRSPSPVRVREERIIRRPRSISPESSHHSHAHTHDHEHEHSRTRVYERERVREPSQPPPARRAPSPARVVRYVERPQKSPSPPPPPPVEERERIRTRIIERERAPSPPPVPKPSPPPPPPQTIRGPTIEREVITHYRDIDHGKYTETQKRRFKTLTVTGMIKARPPTPPPQPKPQPRAPSRVRERETDIDISLSKNRTEVDISRTTRTRSQSQERRSDYRDDELVVRRESETSSRRRAHSAAPLPTPNAVDEEGDYLTGKIDSRGRMGEAWGGATKDWTLVDVPPGTERIRMDGIGGGSTETSWARYTGSRKSKFIPERDGAPAPAPVPSPKPAIREPSPPASRDRVNVSIYDREREIDIERTRERVSRPAPPPPKDMWTEITKDLVLREAIESSGYEYEETKEFYYIMDYLKYDDVLRLVDVSDEIRKSRKQRARELEYEREYTFDYERDRSRHGHPRWDEVSERETFYDTRPPRGYLR</sequence>
<feature type="compositionally biased region" description="Basic and acidic residues" evidence="1">
    <location>
        <begin position="205"/>
        <end position="227"/>
    </location>
</feature>
<dbReference type="Pfam" id="PF26118">
    <property type="entry name" value="DUF8035"/>
    <property type="match status" value="1"/>
</dbReference>